<reference evidence="2" key="1">
    <citation type="journal article" date="2014" name="Front. Microbiol.">
        <title>High frequency of phylogenetically diverse reductive dehalogenase-homologous genes in deep subseafloor sedimentary metagenomes.</title>
        <authorList>
            <person name="Kawai M."/>
            <person name="Futagami T."/>
            <person name="Toyoda A."/>
            <person name="Takaki Y."/>
            <person name="Nishi S."/>
            <person name="Hori S."/>
            <person name="Arai W."/>
            <person name="Tsubouchi T."/>
            <person name="Morono Y."/>
            <person name="Uchiyama I."/>
            <person name="Ito T."/>
            <person name="Fujiyama A."/>
            <person name="Inagaki F."/>
            <person name="Takami H."/>
        </authorList>
    </citation>
    <scope>NUCLEOTIDE SEQUENCE</scope>
    <source>
        <strain evidence="2">Expedition CK06-06</strain>
    </source>
</reference>
<dbReference type="InterPro" id="IPR002611">
    <property type="entry name" value="IstB_ATP-bd"/>
</dbReference>
<accession>X1UGC7</accession>
<dbReference type="PANTHER" id="PTHR30050">
    <property type="entry name" value="CHROMOSOMAL REPLICATION INITIATOR PROTEIN DNAA"/>
    <property type="match status" value="1"/>
</dbReference>
<dbReference type="CDD" id="cd00009">
    <property type="entry name" value="AAA"/>
    <property type="match status" value="1"/>
</dbReference>
<dbReference type="PANTHER" id="PTHR30050:SF4">
    <property type="entry name" value="ATP-BINDING PROTEIN RV3427C IN INSERTION SEQUENCE-RELATED"/>
    <property type="match status" value="1"/>
</dbReference>
<protein>
    <recommendedName>
        <fullName evidence="1">AAA+ ATPase domain-containing protein</fullName>
    </recommendedName>
</protein>
<organism evidence="2">
    <name type="scientific">marine sediment metagenome</name>
    <dbReference type="NCBI Taxonomy" id="412755"/>
    <lineage>
        <taxon>unclassified sequences</taxon>
        <taxon>metagenomes</taxon>
        <taxon>ecological metagenomes</taxon>
    </lineage>
</organism>
<dbReference type="InterPro" id="IPR003593">
    <property type="entry name" value="AAA+_ATPase"/>
</dbReference>
<feature type="non-terminal residue" evidence="2">
    <location>
        <position position="1"/>
    </location>
</feature>
<name>X1UGC7_9ZZZZ</name>
<dbReference type="GO" id="GO:0005524">
    <property type="term" value="F:ATP binding"/>
    <property type="evidence" value="ECO:0007669"/>
    <property type="project" value="InterPro"/>
</dbReference>
<dbReference type="Pfam" id="PF01695">
    <property type="entry name" value="IstB_IS21"/>
    <property type="match status" value="1"/>
</dbReference>
<dbReference type="Gene3D" id="3.40.50.300">
    <property type="entry name" value="P-loop containing nucleotide triphosphate hydrolases"/>
    <property type="match status" value="1"/>
</dbReference>
<evidence type="ECO:0000259" key="1">
    <source>
        <dbReference type="SMART" id="SM00382"/>
    </source>
</evidence>
<dbReference type="InterPro" id="IPR027417">
    <property type="entry name" value="P-loop_NTPase"/>
</dbReference>
<sequence length="166" mass="19056">ERAFNEASDFAKAPENWLVFLGRNGCGKTHLAAAIGNYQLKKGKPVLFVFVPDFLDHLRSTFSPDSKVTYDELFERVKNAPLLILDDLGEQASTPWAQEKIYQIINYRYNEQLPTVITTCLPLEEMETRIGSRLADPRLVSVVNIMAPDYRSDLTYSEKSRRRRAR</sequence>
<evidence type="ECO:0000313" key="2">
    <source>
        <dbReference type="EMBL" id="GAI91404.1"/>
    </source>
</evidence>
<dbReference type="GO" id="GO:0006260">
    <property type="term" value="P:DNA replication"/>
    <property type="evidence" value="ECO:0007669"/>
    <property type="project" value="TreeGrafter"/>
</dbReference>
<gene>
    <name evidence="2" type="ORF">S12H4_38337</name>
</gene>
<feature type="domain" description="AAA+ ATPase" evidence="1">
    <location>
        <begin position="14"/>
        <end position="144"/>
    </location>
</feature>
<proteinExistence type="predicted"/>
<dbReference type="EMBL" id="BARW01023067">
    <property type="protein sequence ID" value="GAI91404.1"/>
    <property type="molecule type" value="Genomic_DNA"/>
</dbReference>
<comment type="caution">
    <text evidence="2">The sequence shown here is derived from an EMBL/GenBank/DDBJ whole genome shotgun (WGS) entry which is preliminary data.</text>
</comment>
<dbReference type="AlphaFoldDB" id="X1UGC7"/>
<dbReference type="SMART" id="SM00382">
    <property type="entry name" value="AAA"/>
    <property type="match status" value="1"/>
</dbReference>
<dbReference type="SUPFAM" id="SSF52540">
    <property type="entry name" value="P-loop containing nucleoside triphosphate hydrolases"/>
    <property type="match status" value="1"/>
</dbReference>